<name>A0A167QUL9_CALVF</name>
<accession>A0A167QUL9</accession>
<keyword evidence="1 3" id="KW-0853">WD repeat</keyword>
<dbReference type="AlphaFoldDB" id="A0A167QUL9"/>
<dbReference type="InterPro" id="IPR015943">
    <property type="entry name" value="WD40/YVTN_repeat-like_dom_sf"/>
</dbReference>
<dbReference type="PRINTS" id="PR00320">
    <property type="entry name" value="GPROTEINBRPT"/>
</dbReference>
<dbReference type="Pfam" id="PF12894">
    <property type="entry name" value="ANAPC4_WD40"/>
    <property type="match status" value="1"/>
</dbReference>
<dbReference type="PANTHER" id="PTHR44090">
    <property type="entry name" value="WD REPEAT-CONTAINING PROTEIN 61"/>
    <property type="match status" value="1"/>
</dbReference>
<dbReference type="Proteomes" id="UP000076738">
    <property type="component" value="Unassembled WGS sequence"/>
</dbReference>
<keyword evidence="2" id="KW-0677">Repeat</keyword>
<evidence type="ECO:0000256" key="1">
    <source>
        <dbReference type="ARBA" id="ARBA00022574"/>
    </source>
</evidence>
<dbReference type="InterPro" id="IPR019775">
    <property type="entry name" value="WD40_repeat_CS"/>
</dbReference>
<evidence type="ECO:0000313" key="6">
    <source>
        <dbReference type="Proteomes" id="UP000076738"/>
    </source>
</evidence>
<dbReference type="InterPro" id="IPR036322">
    <property type="entry name" value="WD40_repeat_dom_sf"/>
</dbReference>
<reference evidence="5 6" key="1">
    <citation type="journal article" date="2016" name="Mol. Biol. Evol.">
        <title>Comparative Genomics of Early-Diverging Mushroom-Forming Fungi Provides Insights into the Origins of Lignocellulose Decay Capabilities.</title>
        <authorList>
            <person name="Nagy L.G."/>
            <person name="Riley R."/>
            <person name="Tritt A."/>
            <person name="Adam C."/>
            <person name="Daum C."/>
            <person name="Floudas D."/>
            <person name="Sun H."/>
            <person name="Yadav J.S."/>
            <person name="Pangilinan J."/>
            <person name="Larsson K.H."/>
            <person name="Matsuura K."/>
            <person name="Barry K."/>
            <person name="Labutti K."/>
            <person name="Kuo R."/>
            <person name="Ohm R.A."/>
            <person name="Bhattacharya S.S."/>
            <person name="Shirouzu T."/>
            <person name="Yoshinaga Y."/>
            <person name="Martin F.M."/>
            <person name="Grigoriev I.V."/>
            <person name="Hibbett D.S."/>
        </authorList>
    </citation>
    <scope>NUCLEOTIDE SEQUENCE [LARGE SCALE GENOMIC DNA]</scope>
    <source>
        <strain evidence="5 6">TUFC12733</strain>
    </source>
</reference>
<feature type="domain" description="Anaphase-promoting complex subunit 4-like WD40" evidence="4">
    <location>
        <begin position="154"/>
        <end position="201"/>
    </location>
</feature>
<dbReference type="GO" id="GO:0005634">
    <property type="term" value="C:nucleus"/>
    <property type="evidence" value="ECO:0007669"/>
    <property type="project" value="TreeGrafter"/>
</dbReference>
<proteinExistence type="predicted"/>
<dbReference type="PROSITE" id="PS00678">
    <property type="entry name" value="WD_REPEATS_1"/>
    <property type="match status" value="1"/>
</dbReference>
<gene>
    <name evidence="5" type="ORF">CALVIDRAFT_533897</name>
</gene>
<dbReference type="PROSITE" id="PS50294">
    <property type="entry name" value="WD_REPEATS_REGION"/>
    <property type="match status" value="2"/>
</dbReference>
<dbReference type="Gene3D" id="2.130.10.10">
    <property type="entry name" value="YVTN repeat-like/Quinoprotein amine dehydrogenase"/>
    <property type="match status" value="3"/>
</dbReference>
<dbReference type="InterPro" id="IPR001680">
    <property type="entry name" value="WD40_rpt"/>
</dbReference>
<dbReference type="SMART" id="SM00320">
    <property type="entry name" value="WD40"/>
    <property type="match status" value="6"/>
</dbReference>
<sequence>MSQQFIGILQSDEKDKHSEPVWGVKWTSDDKTISISADGSFVVWKPDSAQVLCRPPPDTVALVSLSCPGKNFALYNSMVGVTRLINLSSGAIAGEKSEKEEEMDSAWSVSLHPNESTYAAVGQDGTINFYSASPDTFGQHVMATTPVPDVFGMCVSYSPDGKRVAMSNRDGEIFVCDSETGDIISTYFSHAACVRTLSWSKDSDELLSGSDDQRLVLHDLRGHRGGIVTTFEGPQGHNSWVLSADLSSDGKLIASGSADKTLKVWDLETRKCVSTTQGTGEVWSVSWKPSGGQLVTGETDGNVRWWRSASSG</sequence>
<feature type="repeat" description="WD" evidence="3">
    <location>
        <begin position="187"/>
        <end position="221"/>
    </location>
</feature>
<dbReference type="GO" id="GO:0032991">
    <property type="term" value="C:protein-containing complex"/>
    <property type="evidence" value="ECO:0007669"/>
    <property type="project" value="UniProtKB-ARBA"/>
</dbReference>
<dbReference type="EMBL" id="KV417270">
    <property type="protein sequence ID" value="KZP00256.1"/>
    <property type="molecule type" value="Genomic_DNA"/>
</dbReference>
<dbReference type="InterPro" id="IPR020472">
    <property type="entry name" value="WD40_PAC1"/>
</dbReference>
<feature type="repeat" description="WD" evidence="3">
    <location>
        <begin position="234"/>
        <end position="275"/>
    </location>
</feature>
<evidence type="ECO:0000256" key="3">
    <source>
        <dbReference type="PROSITE-ProRule" id="PRU00221"/>
    </source>
</evidence>
<evidence type="ECO:0000259" key="4">
    <source>
        <dbReference type="Pfam" id="PF12894"/>
    </source>
</evidence>
<dbReference type="Pfam" id="PF00400">
    <property type="entry name" value="WD40"/>
    <property type="match status" value="3"/>
</dbReference>
<evidence type="ECO:0000313" key="5">
    <source>
        <dbReference type="EMBL" id="KZP00256.1"/>
    </source>
</evidence>
<organism evidence="5 6">
    <name type="scientific">Calocera viscosa (strain TUFC12733)</name>
    <dbReference type="NCBI Taxonomy" id="1330018"/>
    <lineage>
        <taxon>Eukaryota</taxon>
        <taxon>Fungi</taxon>
        <taxon>Dikarya</taxon>
        <taxon>Basidiomycota</taxon>
        <taxon>Agaricomycotina</taxon>
        <taxon>Dacrymycetes</taxon>
        <taxon>Dacrymycetales</taxon>
        <taxon>Dacrymycetaceae</taxon>
        <taxon>Calocera</taxon>
    </lineage>
</organism>
<dbReference type="PANTHER" id="PTHR44090:SF1">
    <property type="entry name" value="SUPERKILLER COMPLEX PROTEIN 8"/>
    <property type="match status" value="1"/>
</dbReference>
<evidence type="ECO:0000256" key="2">
    <source>
        <dbReference type="ARBA" id="ARBA00022737"/>
    </source>
</evidence>
<dbReference type="SUPFAM" id="SSF50978">
    <property type="entry name" value="WD40 repeat-like"/>
    <property type="match status" value="1"/>
</dbReference>
<protein>
    <submittedName>
        <fullName evidence="5">WD repeat-containing protein 61</fullName>
    </submittedName>
</protein>
<feature type="repeat" description="WD" evidence="3">
    <location>
        <begin position="275"/>
        <end position="312"/>
    </location>
</feature>
<dbReference type="CDD" id="cd00200">
    <property type="entry name" value="WD40"/>
    <property type="match status" value="1"/>
</dbReference>
<dbReference type="InterPro" id="IPR051510">
    <property type="entry name" value="SKI8"/>
</dbReference>
<keyword evidence="6" id="KW-1185">Reference proteome</keyword>
<dbReference type="PROSITE" id="PS50082">
    <property type="entry name" value="WD_REPEATS_2"/>
    <property type="match status" value="3"/>
</dbReference>
<dbReference type="InterPro" id="IPR024977">
    <property type="entry name" value="Apc4-like_WD40_dom"/>
</dbReference>
<dbReference type="OrthoDB" id="538223at2759"/>
<dbReference type="STRING" id="1330018.A0A167QUL9"/>